<feature type="domain" description="MobA-like NTP transferase" evidence="17">
    <location>
        <begin position="9"/>
        <end position="143"/>
    </location>
</feature>
<proteinExistence type="inferred from homology"/>
<evidence type="ECO:0000256" key="5">
    <source>
        <dbReference type="ARBA" id="ARBA00022679"/>
    </source>
</evidence>
<dbReference type="InterPro" id="IPR011004">
    <property type="entry name" value="Trimer_LpxA-like_sf"/>
</dbReference>
<comment type="function">
    <text evidence="16">Catalyzes the last two sequential reactions in the de novo biosynthetic pathway for UDP-N-acetylglucosamine (UDP-GlcNAc). The C-terminal domain catalyzes the transfer of acetyl group from acetyl coenzyme A to glucosamine-1-phosphate (GlcN-1-P) to produce N-acetylglucosamine-1-phosphate (GlcNAc-1-P), which is converted into UDP-GlcNAc by the transfer of uridine 5-monophosphate (from uridine 5-triphosphate), a reaction catalyzed by the N-terminal domain.</text>
</comment>
<comment type="similarity">
    <text evidence="2">In the C-terminal section; belongs to the transferase hexapeptide repeat family.</text>
</comment>
<comment type="cofactor">
    <cofactor evidence="1">
        <name>Mg(2+)</name>
        <dbReference type="ChEBI" id="CHEBI:18420"/>
    </cofactor>
</comment>
<evidence type="ECO:0000259" key="17">
    <source>
        <dbReference type="Pfam" id="PF12804"/>
    </source>
</evidence>
<keyword evidence="10" id="KW-0573">Peptidoglycan synthesis</keyword>
<evidence type="ECO:0000256" key="12">
    <source>
        <dbReference type="ARBA" id="ARBA00023315"/>
    </source>
</evidence>
<evidence type="ECO:0000256" key="4">
    <source>
        <dbReference type="ARBA" id="ARBA00022490"/>
    </source>
</evidence>
<evidence type="ECO:0000256" key="8">
    <source>
        <dbReference type="ARBA" id="ARBA00022842"/>
    </source>
</evidence>
<evidence type="ECO:0000256" key="9">
    <source>
        <dbReference type="ARBA" id="ARBA00022960"/>
    </source>
</evidence>
<accession>A0ABN6LZ21</accession>
<dbReference type="PANTHER" id="PTHR43584:SF3">
    <property type="entry name" value="BIFUNCTIONAL PROTEIN GLMU"/>
    <property type="match status" value="1"/>
</dbReference>
<keyword evidence="19" id="KW-1185">Reference proteome</keyword>
<dbReference type="SUPFAM" id="SSF51161">
    <property type="entry name" value="Trimeric LpxA-like enzymes"/>
    <property type="match status" value="1"/>
</dbReference>
<dbReference type="Gene3D" id="2.160.10.10">
    <property type="entry name" value="Hexapeptide repeat proteins"/>
    <property type="match status" value="1"/>
</dbReference>
<keyword evidence="7" id="KW-0479">Metal-binding</keyword>
<keyword evidence="6" id="KW-0548">Nucleotidyltransferase</keyword>
<dbReference type="SUPFAM" id="SSF53448">
    <property type="entry name" value="Nucleotide-diphospho-sugar transferases"/>
    <property type="match status" value="1"/>
</dbReference>
<dbReference type="Gene3D" id="3.90.550.10">
    <property type="entry name" value="Spore Coat Polysaccharide Biosynthesis Protein SpsA, Chain A"/>
    <property type="match status" value="1"/>
</dbReference>
<dbReference type="Pfam" id="PF12804">
    <property type="entry name" value="NTP_transf_3"/>
    <property type="match status" value="1"/>
</dbReference>
<evidence type="ECO:0000256" key="11">
    <source>
        <dbReference type="ARBA" id="ARBA00023268"/>
    </source>
</evidence>
<evidence type="ECO:0000256" key="6">
    <source>
        <dbReference type="ARBA" id="ARBA00022695"/>
    </source>
</evidence>
<dbReference type="InterPro" id="IPR025877">
    <property type="entry name" value="MobA-like_NTP_Trfase"/>
</dbReference>
<comment type="catalytic activity">
    <reaction evidence="14">
        <text>alpha-D-glucosamine 1-phosphate + acetyl-CoA = N-acetyl-alpha-D-glucosamine 1-phosphate + CoA + H(+)</text>
        <dbReference type="Rhea" id="RHEA:13725"/>
        <dbReference type="ChEBI" id="CHEBI:15378"/>
        <dbReference type="ChEBI" id="CHEBI:57287"/>
        <dbReference type="ChEBI" id="CHEBI:57288"/>
        <dbReference type="ChEBI" id="CHEBI:57776"/>
        <dbReference type="ChEBI" id="CHEBI:58516"/>
        <dbReference type="EC" id="2.3.1.157"/>
    </reaction>
</comment>
<dbReference type="PANTHER" id="PTHR43584">
    <property type="entry name" value="NUCLEOTIDYL TRANSFERASE"/>
    <property type="match status" value="1"/>
</dbReference>
<evidence type="ECO:0000256" key="3">
    <source>
        <dbReference type="ARBA" id="ARBA00007947"/>
    </source>
</evidence>
<evidence type="ECO:0000256" key="7">
    <source>
        <dbReference type="ARBA" id="ARBA00022723"/>
    </source>
</evidence>
<sequence>MPASSALAVIVLAAGKGTRMKSSRAKVLHEVFFRPMLHHVLDAVQPLRAVKTIVIVGHQGDRVEQAISTFPVTCVEQHEQLGTGHAVLCAKAELADFSGTVLVLCGDSPLLQSHHLQEMLETHHQSGAALTIMTTRLDQPTGYGRIISNQEGAVQAIVEEKDASSQQRRIKEINAGLYCVEKEFLFTALNRVTRDNSQKEMYLTDIVGIAVADGVTVGRYEHPVPFQVLGVNSRVELALAHGEIRQRRNRELLAAGITMYDPASITVAPTVEISPDCTLTERITILGASRLGARCRIGAGVVLDNADIGPDAEIGANSVLSGCSIKAGARVQPLTACVSEEGPGAASG</sequence>
<evidence type="ECO:0000256" key="14">
    <source>
        <dbReference type="ARBA" id="ARBA00048247"/>
    </source>
</evidence>
<evidence type="ECO:0000256" key="16">
    <source>
        <dbReference type="ARBA" id="ARBA00049628"/>
    </source>
</evidence>
<dbReference type="RefSeq" id="WP_284153007.1">
    <property type="nucleotide sequence ID" value="NZ_AP025516.1"/>
</dbReference>
<keyword evidence="11" id="KW-0511">Multifunctional enzyme</keyword>
<evidence type="ECO:0000256" key="1">
    <source>
        <dbReference type="ARBA" id="ARBA00001946"/>
    </source>
</evidence>
<evidence type="ECO:0000313" key="18">
    <source>
        <dbReference type="EMBL" id="BDD85882.1"/>
    </source>
</evidence>
<dbReference type="CDD" id="cd02540">
    <property type="entry name" value="GT2_GlmU_N_bac"/>
    <property type="match status" value="1"/>
</dbReference>
<keyword evidence="13" id="KW-0961">Cell wall biogenesis/degradation</keyword>
<evidence type="ECO:0000256" key="13">
    <source>
        <dbReference type="ARBA" id="ARBA00023316"/>
    </source>
</evidence>
<dbReference type="InterPro" id="IPR050065">
    <property type="entry name" value="GlmU-like"/>
</dbReference>
<comment type="catalytic activity">
    <reaction evidence="15">
        <text>N-acetyl-alpha-D-glucosamine 1-phosphate + UTP + H(+) = UDP-N-acetyl-alpha-D-glucosamine + diphosphate</text>
        <dbReference type="Rhea" id="RHEA:13509"/>
        <dbReference type="ChEBI" id="CHEBI:15378"/>
        <dbReference type="ChEBI" id="CHEBI:33019"/>
        <dbReference type="ChEBI" id="CHEBI:46398"/>
        <dbReference type="ChEBI" id="CHEBI:57705"/>
        <dbReference type="ChEBI" id="CHEBI:57776"/>
        <dbReference type="EC" id="2.7.7.23"/>
    </reaction>
</comment>
<organism evidence="18 19">
    <name type="scientific">Desulfofustis limnaeus</name>
    <dbReference type="NCBI Taxonomy" id="2740163"/>
    <lineage>
        <taxon>Bacteria</taxon>
        <taxon>Pseudomonadati</taxon>
        <taxon>Thermodesulfobacteriota</taxon>
        <taxon>Desulfobulbia</taxon>
        <taxon>Desulfobulbales</taxon>
        <taxon>Desulfocapsaceae</taxon>
        <taxon>Desulfofustis</taxon>
    </lineage>
</organism>
<evidence type="ECO:0000256" key="15">
    <source>
        <dbReference type="ARBA" id="ARBA00048493"/>
    </source>
</evidence>
<keyword evidence="12" id="KW-0012">Acyltransferase</keyword>
<evidence type="ECO:0000256" key="2">
    <source>
        <dbReference type="ARBA" id="ARBA00007707"/>
    </source>
</evidence>
<keyword evidence="5" id="KW-0808">Transferase</keyword>
<keyword evidence="8" id="KW-0460">Magnesium</keyword>
<dbReference type="Proteomes" id="UP000830055">
    <property type="component" value="Chromosome"/>
</dbReference>
<protein>
    <recommendedName>
        <fullName evidence="17">MobA-like NTP transferase domain-containing protein</fullName>
    </recommendedName>
</protein>
<dbReference type="InterPro" id="IPR029044">
    <property type="entry name" value="Nucleotide-diphossugar_trans"/>
</dbReference>
<dbReference type="EMBL" id="AP025516">
    <property type="protein sequence ID" value="BDD85882.1"/>
    <property type="molecule type" value="Genomic_DNA"/>
</dbReference>
<gene>
    <name evidence="18" type="ORF">DPPLL_02470</name>
</gene>
<name>A0ABN6LZ21_9BACT</name>
<evidence type="ECO:0000313" key="19">
    <source>
        <dbReference type="Proteomes" id="UP000830055"/>
    </source>
</evidence>
<keyword evidence="4" id="KW-0963">Cytoplasm</keyword>
<keyword evidence="9" id="KW-0133">Cell shape</keyword>
<evidence type="ECO:0000256" key="10">
    <source>
        <dbReference type="ARBA" id="ARBA00022984"/>
    </source>
</evidence>
<reference evidence="18 19" key="1">
    <citation type="submission" date="2022-01" db="EMBL/GenBank/DDBJ databases">
        <title>Desulfofustis limnae sp. nov., a novel mesophilic sulfate-reducing bacterium isolated from marsh soil.</title>
        <authorList>
            <person name="Watanabe M."/>
            <person name="Takahashi A."/>
            <person name="Kojima H."/>
            <person name="Fukui M."/>
        </authorList>
    </citation>
    <scope>NUCLEOTIDE SEQUENCE [LARGE SCALE GENOMIC DNA]</scope>
    <source>
        <strain evidence="18 19">PPLL</strain>
    </source>
</reference>
<comment type="similarity">
    <text evidence="3">In the N-terminal section; belongs to the N-acetylglucosamine-1-phosphate uridyltransferase family.</text>
</comment>